<reference evidence="2 3" key="1">
    <citation type="submission" date="2016-07" db="EMBL/GenBank/DDBJ databases">
        <title>Multiple horizontal gene transfer events from other fungi enriched the ability of initially mycotrophic Trichoderma (Ascomycota) to feed on dead plant biomass.</title>
        <authorList>
            <consortium name="DOE Joint Genome Institute"/>
            <person name="Aerts A."/>
            <person name="Atanasova L."/>
            <person name="Chenthamara K."/>
            <person name="Zhang J."/>
            <person name="Grujic M."/>
            <person name="Henrissat B."/>
            <person name="Kuo A."/>
            <person name="Salamov A."/>
            <person name="Lipzen A."/>
            <person name="Labutti K."/>
            <person name="Barry K."/>
            <person name="Miao Y."/>
            <person name="Rahimi M.J."/>
            <person name="Shen Q."/>
            <person name="Grigoriev I.V."/>
            <person name="Kubicek C.P."/>
            <person name="Druzhinina I.S."/>
        </authorList>
    </citation>
    <scope>NUCLEOTIDE SEQUENCE [LARGE SCALE GENOMIC DNA]</scope>
    <source>
        <strain evidence="2 3">ATCC 18648</strain>
    </source>
</reference>
<proteinExistence type="predicted"/>
<feature type="region of interest" description="Disordered" evidence="1">
    <location>
        <begin position="24"/>
        <end position="59"/>
    </location>
</feature>
<name>A0A2T4BTN7_TRILO</name>
<evidence type="ECO:0000313" key="3">
    <source>
        <dbReference type="Proteomes" id="UP000240760"/>
    </source>
</evidence>
<accession>A0A2T4BTN7</accession>
<dbReference type="AlphaFoldDB" id="A0A2T4BTN7"/>
<protein>
    <submittedName>
        <fullName evidence="2">Uncharacterized protein</fullName>
    </submittedName>
</protein>
<dbReference type="EMBL" id="KZ679140">
    <property type="protein sequence ID" value="PTB72658.1"/>
    <property type="molecule type" value="Genomic_DNA"/>
</dbReference>
<organism evidence="2 3">
    <name type="scientific">Trichoderma longibrachiatum ATCC 18648</name>
    <dbReference type="NCBI Taxonomy" id="983965"/>
    <lineage>
        <taxon>Eukaryota</taxon>
        <taxon>Fungi</taxon>
        <taxon>Dikarya</taxon>
        <taxon>Ascomycota</taxon>
        <taxon>Pezizomycotina</taxon>
        <taxon>Sordariomycetes</taxon>
        <taxon>Hypocreomycetidae</taxon>
        <taxon>Hypocreales</taxon>
        <taxon>Hypocreaceae</taxon>
        <taxon>Trichoderma</taxon>
    </lineage>
</organism>
<sequence length="192" mass="21528">MYSGLCPPIRPYLFSSVHRKTRPWKKRHRLPAEDTGPFTPISSADGRQISTTTPGQTNGEDMPVLWAHSLTIAPLEGLQDGDFKYNSFWVKQKPFTCRHSCRHSAFSSGESQHSSEIAIGLKLAAKSFQPGSGKGERRMRQQIGDGLRGKMRNLAYLAQLYAAWSPDYIDRRGLPRRIPPVQRALTPHSVAL</sequence>
<gene>
    <name evidence="2" type="ORF">M440DRAFT_147899</name>
</gene>
<evidence type="ECO:0000256" key="1">
    <source>
        <dbReference type="SAM" id="MobiDB-lite"/>
    </source>
</evidence>
<dbReference type="Proteomes" id="UP000240760">
    <property type="component" value="Unassembled WGS sequence"/>
</dbReference>
<feature type="compositionally biased region" description="Polar residues" evidence="1">
    <location>
        <begin position="48"/>
        <end position="59"/>
    </location>
</feature>
<keyword evidence="3" id="KW-1185">Reference proteome</keyword>
<evidence type="ECO:0000313" key="2">
    <source>
        <dbReference type="EMBL" id="PTB72658.1"/>
    </source>
</evidence>